<dbReference type="Proteomes" id="UP000033101">
    <property type="component" value="Chromosome"/>
</dbReference>
<dbReference type="AlphaFoldDB" id="A0A0E3SCA7"/>
<keyword evidence="2" id="KW-1185">Reference proteome</keyword>
<dbReference type="EMBL" id="CP009516">
    <property type="protein sequence ID" value="AKB77567.1"/>
    <property type="molecule type" value="Genomic_DNA"/>
</dbReference>
<dbReference type="KEGG" id="mhor:MSHOH_1084"/>
<protein>
    <submittedName>
        <fullName evidence="1">Uncharacterized protein</fullName>
    </submittedName>
</protein>
<dbReference type="RefSeq" id="WP_052730736.1">
    <property type="nucleotide sequence ID" value="NZ_BBCW01000007.1"/>
</dbReference>
<evidence type="ECO:0000313" key="1">
    <source>
        <dbReference type="EMBL" id="AKB77567.1"/>
    </source>
</evidence>
<reference evidence="1 2" key="1">
    <citation type="submission" date="2014-07" db="EMBL/GenBank/DDBJ databases">
        <title>Methanogenic archaea and the global carbon cycle.</title>
        <authorList>
            <person name="Henriksen J.R."/>
            <person name="Luke J."/>
            <person name="Reinhart S."/>
            <person name="Benedict M.N."/>
            <person name="Youngblut N.D."/>
            <person name="Metcalf M.E."/>
            <person name="Whitaker R.J."/>
            <person name="Metcalf W.W."/>
        </authorList>
    </citation>
    <scope>NUCLEOTIDE SEQUENCE [LARGE SCALE GENOMIC DNA]</scope>
    <source>
        <strain evidence="1 2">HB-1</strain>
    </source>
</reference>
<evidence type="ECO:0000313" key="2">
    <source>
        <dbReference type="Proteomes" id="UP000033101"/>
    </source>
</evidence>
<dbReference type="HOGENOM" id="CLU_1840579_0_0_2"/>
<dbReference type="PATRIC" id="fig|1434110.4.peg.1351"/>
<organism evidence="1 2">
    <name type="scientific">Methanosarcina horonobensis HB-1 = JCM 15518</name>
    <dbReference type="NCBI Taxonomy" id="1434110"/>
    <lineage>
        <taxon>Archaea</taxon>
        <taxon>Methanobacteriati</taxon>
        <taxon>Methanobacteriota</taxon>
        <taxon>Stenosarchaea group</taxon>
        <taxon>Methanomicrobia</taxon>
        <taxon>Methanosarcinales</taxon>
        <taxon>Methanosarcinaceae</taxon>
        <taxon>Methanosarcina</taxon>
    </lineage>
</organism>
<accession>A0A0E3SCA7</accession>
<sequence>MLFRKSIEDRVSNDSSMASMMFIAYLASTEPDSSFYLQPELTNRQFFRLMASHTYSFFMYPYISDYHYWSGDFSGLYYVDENWLLNLTLTGGAAPHTPKYLDQYNQGHGSLLIDHNSPELWTLINKWIKDNKNLKKKSK</sequence>
<name>A0A0E3SCA7_9EURY</name>
<proteinExistence type="predicted"/>
<gene>
    <name evidence="1" type="ORF">MSHOH_1084</name>
</gene>